<evidence type="ECO:0000256" key="3">
    <source>
        <dbReference type="ARBA" id="ARBA00022679"/>
    </source>
</evidence>
<dbReference type="InterPro" id="IPR019760">
    <property type="entry name" value="DNA-dir_DNA_pol_A_CS"/>
</dbReference>
<dbReference type="FunFam" id="1.10.150.20:FF:000003">
    <property type="entry name" value="DNA polymerase I"/>
    <property type="match status" value="1"/>
</dbReference>
<dbReference type="SUPFAM" id="SSF88723">
    <property type="entry name" value="PIN domain-like"/>
    <property type="match status" value="1"/>
</dbReference>
<feature type="region of interest" description="Disordered" evidence="15">
    <location>
        <begin position="382"/>
        <end position="404"/>
    </location>
</feature>
<dbReference type="EMBL" id="MWWU01000002">
    <property type="protein sequence ID" value="OZG55926.1"/>
    <property type="molecule type" value="Genomic_DNA"/>
</dbReference>
<organism evidence="18 19">
    <name type="scientific">Aeriscardovia aeriphila</name>
    <dbReference type="NCBI Taxonomy" id="218139"/>
    <lineage>
        <taxon>Bacteria</taxon>
        <taxon>Bacillati</taxon>
        <taxon>Actinomycetota</taxon>
        <taxon>Actinomycetes</taxon>
        <taxon>Bifidobacteriales</taxon>
        <taxon>Bifidobacteriaceae</taxon>
        <taxon>Aeriscardovia</taxon>
    </lineage>
</organism>
<dbReference type="SMART" id="SM00279">
    <property type="entry name" value="HhH2"/>
    <property type="match status" value="1"/>
</dbReference>
<feature type="domain" description="DNA-directed DNA polymerase family A palm" evidence="17">
    <location>
        <begin position="1071"/>
        <end position="1278"/>
    </location>
</feature>
<keyword evidence="10" id="KW-0239">DNA-directed DNA polymerase</keyword>
<comment type="caution">
    <text evidence="18">The sequence shown here is derived from an EMBL/GenBank/DDBJ whole genome shotgun (WGS) entry which is preliminary data.</text>
</comment>
<name>A0A261FAJ4_9BIFI</name>
<dbReference type="Gene3D" id="3.30.420.10">
    <property type="entry name" value="Ribonuclease H-like superfamily/Ribonuclease H"/>
    <property type="match status" value="1"/>
</dbReference>
<evidence type="ECO:0000256" key="5">
    <source>
        <dbReference type="ARBA" id="ARBA00022705"/>
    </source>
</evidence>
<dbReference type="GO" id="GO:0008409">
    <property type="term" value="F:5'-3' exonuclease activity"/>
    <property type="evidence" value="ECO:0007669"/>
    <property type="project" value="InterPro"/>
</dbReference>
<evidence type="ECO:0000256" key="4">
    <source>
        <dbReference type="ARBA" id="ARBA00022695"/>
    </source>
</evidence>
<dbReference type="SUPFAM" id="SSF47807">
    <property type="entry name" value="5' to 3' exonuclease, C-terminal subdomain"/>
    <property type="match status" value="1"/>
</dbReference>
<feature type="compositionally biased region" description="Low complexity" evidence="15">
    <location>
        <begin position="1"/>
        <end position="23"/>
    </location>
</feature>
<feature type="region of interest" description="Disordered" evidence="15">
    <location>
        <begin position="1"/>
        <end position="49"/>
    </location>
</feature>
<dbReference type="GO" id="GO:0006302">
    <property type="term" value="P:double-strand break repair"/>
    <property type="evidence" value="ECO:0007669"/>
    <property type="project" value="TreeGrafter"/>
</dbReference>
<dbReference type="Gene3D" id="3.40.50.1010">
    <property type="entry name" value="5'-nuclease"/>
    <property type="match status" value="1"/>
</dbReference>
<dbReference type="Proteomes" id="UP000228976">
    <property type="component" value="Unassembled WGS sequence"/>
</dbReference>
<keyword evidence="5" id="KW-0235">DNA replication</keyword>
<evidence type="ECO:0000256" key="1">
    <source>
        <dbReference type="ARBA" id="ARBA00007705"/>
    </source>
</evidence>
<evidence type="ECO:0000256" key="7">
    <source>
        <dbReference type="ARBA" id="ARBA00022763"/>
    </source>
</evidence>
<dbReference type="SMART" id="SM00475">
    <property type="entry name" value="53EXOc"/>
    <property type="match status" value="1"/>
</dbReference>
<sequence length="1315" mass="141777">MNEAQESQSESVAQAQAVMMTAAGKELAPDNPELLTTTAGQGEPEEMTDDKIAEGVAKAVAKEKDRSLEELEASIPQVPKITNPKGRLLVVDGHSLAFRAWYAYNADNFTNGKGQATNAVYGFMSMLSDVCRKEKPTHLAVAFDVKGGTFRNVMLGGYKATRTAAPEELLSQLPLIQRMLHALTIPYIEVPGYEGDDVIATLAAQGELHGYQTLVLSGDRDSFQLIDDNVTVLYPGYHFSDLKHMTAQAVLEKYKVTPRQYPDLAAIRGETSDNIPGVPGVGDGFAAKWINQYGSLAQLVAHANELTGKKGAAFAEMTDQVMLNRRINVVRRDVDFTVDFDALKITTVDVPALDAILSELNFGQHTRQRLLDTFAQGKSAGAAQSAGAGQRTTGHTSAAQAVRSAGAGQGAGSAQIAGNVQAAGGVGSSAATSAAADADMNTPPTLFQGSEPGDNSTSAARDEDYFDDSSVPVTPVPLLTFDHIGGSTNAEPADVEQAALASYSTLTAAQTKRAGEVPHFSTYERGEKEQARFSFDNLKPTVLTAGLPDAEKLEKWLSEHPARKAQRVAGAQAAQFSNAPINPDTPDEQQGSVANALGTVKNARQSAMDTLLVLLEGNSQPGRARADTLWLVAPDHHALRIDLRSMNLAAGPSWDMSDNATGQYAAGEDAAGHDAAGEDAAGHDAAGEDAAGQDAADKADSQLEESDEEETKGLSEEEALEARVALLSGSIPVGQALSDGEILVTDDSQAAFDLFADEGAAAKSDAGEQIRRVLNKAFQQRAISVWGYKESLLLAQAVGLKLATPAFDIKLAAFLTSPDKPCETVEEAARTFLGIEPVLKEVKQRKAKLDWLAGKLVRSRAHAFARPAYLMALQRYLAQLVDGHCQFGLLTNVELPVSQVLARMEEAGTSVDSAKLEEVYQDFHSQAQQAEQIALDVVRNHENALNPHADNLEAQGEVNLSSPQQLQTVLFTTLGLKGTKKTARGYSTDATEIDKLIVNYANNEEAITFLTALKRFREQTKLAAMVENLQSTVNPSDNRIHTTYTQTVAATGRLSSLEPNLQNIPNRTPEGREIRSTFVARPRFTSLLSSDYSQVELRIMAHMSGDQSLIDAFRSGADFHKYVASLVYSEPVEQVTDSQRTHVKAMSYGLAYGLSTFGLAQRLEVSNHEAEELKNKYFSTFGKVHDFLESLVSQARRRGYTETLFGRRRYFPELLGTDRRARQAAERAALNAPIQGTAADIMKLAMIRAQKALDEHHVKSQILLQIHDELVVGLAQGEEELVTRLVKDAMENAVHLTVPLSVSTGVGPDWMAAAH</sequence>
<protein>
    <recommendedName>
        <fullName evidence="2">DNA-directed DNA polymerase</fullName>
        <ecNumber evidence="2">2.7.7.7</ecNumber>
    </recommendedName>
</protein>
<evidence type="ECO:0000256" key="10">
    <source>
        <dbReference type="ARBA" id="ARBA00022932"/>
    </source>
</evidence>
<accession>A0A261FAJ4</accession>
<keyword evidence="9" id="KW-0269">Exonuclease</keyword>
<evidence type="ECO:0000256" key="2">
    <source>
        <dbReference type="ARBA" id="ARBA00012417"/>
    </source>
</evidence>
<dbReference type="FunFam" id="1.10.150.20:FF:000002">
    <property type="entry name" value="DNA polymerase I"/>
    <property type="match status" value="1"/>
</dbReference>
<dbReference type="PANTHER" id="PTHR10133">
    <property type="entry name" value="DNA POLYMERASE I"/>
    <property type="match status" value="1"/>
</dbReference>
<dbReference type="GO" id="GO:0003887">
    <property type="term" value="F:DNA-directed DNA polymerase activity"/>
    <property type="evidence" value="ECO:0007669"/>
    <property type="project" value="UniProtKB-KW"/>
</dbReference>
<dbReference type="PANTHER" id="PTHR10133:SF27">
    <property type="entry name" value="DNA POLYMERASE NU"/>
    <property type="match status" value="1"/>
</dbReference>
<dbReference type="Pfam" id="PF02739">
    <property type="entry name" value="5_3_exonuc_N"/>
    <property type="match status" value="1"/>
</dbReference>
<dbReference type="InterPro" id="IPR043502">
    <property type="entry name" value="DNA/RNA_pol_sf"/>
</dbReference>
<comment type="function">
    <text evidence="14">In addition to polymerase activity, this DNA polymerase exhibits 3'-5' and 5'-3' exonuclease activity.</text>
</comment>
<keyword evidence="3" id="KW-0808">Transferase</keyword>
<feature type="region of interest" description="Disordered" evidence="15">
    <location>
        <begin position="434"/>
        <end position="469"/>
    </location>
</feature>
<dbReference type="InterPro" id="IPR036397">
    <property type="entry name" value="RNaseH_sf"/>
</dbReference>
<dbReference type="FunFam" id="3.40.50.1010:FF:000001">
    <property type="entry name" value="DNA polymerase I"/>
    <property type="match status" value="1"/>
</dbReference>
<dbReference type="InterPro" id="IPR002421">
    <property type="entry name" value="5-3_exonuclease"/>
</dbReference>
<dbReference type="EC" id="2.7.7.7" evidence="2"/>
<keyword evidence="19" id="KW-1185">Reference proteome</keyword>
<dbReference type="InterPro" id="IPR029060">
    <property type="entry name" value="PIN-like_dom_sf"/>
</dbReference>
<evidence type="ECO:0000256" key="15">
    <source>
        <dbReference type="SAM" id="MobiDB-lite"/>
    </source>
</evidence>
<keyword evidence="11" id="KW-0238">DNA-binding</keyword>
<dbReference type="PRINTS" id="PR00868">
    <property type="entry name" value="DNAPOLI"/>
</dbReference>
<dbReference type="InterPro" id="IPR036279">
    <property type="entry name" value="5-3_exonuclease_C_sf"/>
</dbReference>
<dbReference type="InterPro" id="IPR002298">
    <property type="entry name" value="DNA_polymerase_A"/>
</dbReference>
<dbReference type="GO" id="GO:0006261">
    <property type="term" value="P:DNA-templated DNA replication"/>
    <property type="evidence" value="ECO:0007669"/>
    <property type="project" value="InterPro"/>
</dbReference>
<dbReference type="Pfam" id="PF00476">
    <property type="entry name" value="DNA_pol_A"/>
    <property type="match status" value="1"/>
</dbReference>
<dbReference type="InterPro" id="IPR020046">
    <property type="entry name" value="5-3_exonucl_a-hlix_arch_N"/>
</dbReference>
<gene>
    <name evidence="18" type="ORF">AEAE_0414</name>
</gene>
<dbReference type="Gene3D" id="3.30.70.370">
    <property type="match status" value="1"/>
</dbReference>
<dbReference type="SMART" id="SM00482">
    <property type="entry name" value="POLAc"/>
    <property type="match status" value="1"/>
</dbReference>
<evidence type="ECO:0000256" key="12">
    <source>
        <dbReference type="ARBA" id="ARBA00023204"/>
    </source>
</evidence>
<keyword evidence="8" id="KW-0378">Hydrolase</keyword>
<dbReference type="Pfam" id="PF01367">
    <property type="entry name" value="5_3_exonuc"/>
    <property type="match status" value="1"/>
</dbReference>
<evidence type="ECO:0000256" key="8">
    <source>
        <dbReference type="ARBA" id="ARBA00022801"/>
    </source>
</evidence>
<dbReference type="Gene3D" id="1.20.1060.10">
    <property type="entry name" value="Taq DNA Polymerase, Chain T, domain 4"/>
    <property type="match status" value="1"/>
</dbReference>
<dbReference type="CDD" id="cd09898">
    <property type="entry name" value="H3TH_53EXO"/>
    <property type="match status" value="1"/>
</dbReference>
<proteinExistence type="inferred from homology"/>
<dbReference type="InterPro" id="IPR008918">
    <property type="entry name" value="HhH2"/>
</dbReference>
<keyword evidence="6" id="KW-0540">Nuclease</keyword>
<comment type="similarity">
    <text evidence="1">Belongs to the DNA polymerase type-A family.</text>
</comment>
<dbReference type="CDD" id="cd08637">
    <property type="entry name" value="DNA_pol_A_pol_I_C"/>
    <property type="match status" value="1"/>
</dbReference>
<evidence type="ECO:0000259" key="17">
    <source>
        <dbReference type="SMART" id="SM00482"/>
    </source>
</evidence>
<evidence type="ECO:0000256" key="11">
    <source>
        <dbReference type="ARBA" id="ARBA00023125"/>
    </source>
</evidence>
<evidence type="ECO:0000256" key="13">
    <source>
        <dbReference type="ARBA" id="ARBA00049244"/>
    </source>
</evidence>
<dbReference type="InterPro" id="IPR001098">
    <property type="entry name" value="DNA-dir_DNA_pol_A_palm_dom"/>
</dbReference>
<evidence type="ECO:0000313" key="18">
    <source>
        <dbReference type="EMBL" id="OZG55926.1"/>
    </source>
</evidence>
<evidence type="ECO:0000256" key="6">
    <source>
        <dbReference type="ARBA" id="ARBA00022722"/>
    </source>
</evidence>
<dbReference type="PROSITE" id="PS00447">
    <property type="entry name" value="DNA_POLYMERASE_A"/>
    <property type="match status" value="1"/>
</dbReference>
<feature type="compositionally biased region" description="Basic and acidic residues" evidence="15">
    <location>
        <begin position="670"/>
        <end position="686"/>
    </location>
</feature>
<feature type="region of interest" description="Disordered" evidence="15">
    <location>
        <begin position="668"/>
        <end position="716"/>
    </location>
</feature>
<dbReference type="InterPro" id="IPR020045">
    <property type="entry name" value="DNA_polI_H3TH"/>
</dbReference>
<dbReference type="CDD" id="cd09859">
    <property type="entry name" value="PIN_53EXO"/>
    <property type="match status" value="1"/>
</dbReference>
<reference evidence="18 19" key="1">
    <citation type="journal article" date="2017" name="BMC Genomics">
        <title>Comparative genomic and phylogenomic analyses of the Bifidobacteriaceae family.</title>
        <authorList>
            <person name="Lugli G.A."/>
            <person name="Milani C."/>
            <person name="Turroni F."/>
            <person name="Duranti S."/>
            <person name="Mancabelli L."/>
            <person name="Mangifesta M."/>
            <person name="Ferrario C."/>
            <person name="Modesto M."/>
            <person name="Mattarelli P."/>
            <person name="Jiri K."/>
            <person name="van Sinderen D."/>
            <person name="Ventura M."/>
        </authorList>
    </citation>
    <scope>NUCLEOTIDE SEQUENCE [LARGE SCALE GENOMIC DNA]</scope>
    <source>
        <strain evidence="18 19">LMG 21773</strain>
    </source>
</reference>
<evidence type="ECO:0000313" key="19">
    <source>
        <dbReference type="Proteomes" id="UP000228976"/>
    </source>
</evidence>
<feature type="compositionally biased region" description="Polar residues" evidence="15">
    <location>
        <begin position="442"/>
        <end position="459"/>
    </location>
</feature>
<keyword evidence="4" id="KW-0548">Nucleotidyltransferase</keyword>
<evidence type="ECO:0000256" key="14">
    <source>
        <dbReference type="ARBA" id="ARBA00053603"/>
    </source>
</evidence>
<evidence type="ECO:0000259" key="16">
    <source>
        <dbReference type="SMART" id="SM00475"/>
    </source>
</evidence>
<comment type="catalytic activity">
    <reaction evidence="13">
        <text>DNA(n) + a 2'-deoxyribonucleoside 5'-triphosphate = DNA(n+1) + diphosphate</text>
        <dbReference type="Rhea" id="RHEA:22508"/>
        <dbReference type="Rhea" id="RHEA-COMP:17339"/>
        <dbReference type="Rhea" id="RHEA-COMP:17340"/>
        <dbReference type="ChEBI" id="CHEBI:33019"/>
        <dbReference type="ChEBI" id="CHEBI:61560"/>
        <dbReference type="ChEBI" id="CHEBI:173112"/>
        <dbReference type="EC" id="2.7.7.7"/>
    </reaction>
</comment>
<dbReference type="GO" id="GO:0003677">
    <property type="term" value="F:DNA binding"/>
    <property type="evidence" value="ECO:0007669"/>
    <property type="project" value="UniProtKB-KW"/>
</dbReference>
<evidence type="ECO:0000256" key="9">
    <source>
        <dbReference type="ARBA" id="ARBA00022839"/>
    </source>
</evidence>
<dbReference type="SUPFAM" id="SSF56672">
    <property type="entry name" value="DNA/RNA polymerases"/>
    <property type="match status" value="1"/>
</dbReference>
<keyword evidence="12" id="KW-0234">DNA repair</keyword>
<feature type="domain" description="5'-3' exonuclease" evidence="16">
    <location>
        <begin position="86"/>
        <end position="346"/>
    </location>
</feature>
<dbReference type="Gene3D" id="1.10.150.20">
    <property type="entry name" value="5' to 3' exonuclease, C-terminal subdomain"/>
    <property type="match status" value="2"/>
</dbReference>
<keyword evidence="7" id="KW-0227">DNA damage</keyword>